<dbReference type="GO" id="GO:0005886">
    <property type="term" value="C:plasma membrane"/>
    <property type="evidence" value="ECO:0007669"/>
    <property type="project" value="UniProtKB-SubCell"/>
</dbReference>
<feature type="transmembrane region" description="Helical" evidence="7">
    <location>
        <begin position="450"/>
        <end position="476"/>
    </location>
</feature>
<accession>A0A212RBM5</accession>
<sequence length="711" mass="75260">MRRVSVALEQFRMSRAEVGFGSPHAGGLGAPESGMELDVGDLFGAVAARWRLFPFALAFTLALAGLYILATPSRYAATMSFLLDTREHLTSALTPSVPANGPDSPLVENQMRLLTSKRVLQRAYEDMNLQDDPEFSGAPRAGLKALIFGASKPAEPSINQATDLLGRAITVKRADKSYVIDVETRASSPAKAERIAEGLASAFLATQAQFSANVANTERKWIDGRLDDLRQRLKQAEARLQAYRESKSLALADGMTPSEQQMKTANASLIEARGKRMEAEARLAQIDAAAKAGTEAGAPETSREALRSPLLDKLLADHAALASATVAMQATLGPRHPAIVANQSQLTAQRAQIDREIRHIRDVQRGNVLAARKAEQAAEANVAALSKTIADGGATRQELSDLDRQTVVLRDNYEKALAARENNQAEAVFSPNPVLISQPLAQAAPVSPKALPALIIAIVGALNLWVGGALGLEFLARRGARRKARSSSAPAPAPRATAAGVVTNLATEAVALPPFDAARDAEPDPEGDAGIFQRALRAADAPDSGYYQAVARLRQTLRAPRAADAPPPLFAVTAEEEGAGATTLALCLALLGCENGERVLVIDGNARRPTLSALLPYLRPVGPEDGRCLSMFAACDGEDGEGRVLLGRFNAGDRLPLQAGPGARLDLILLDCGADARPPAALRPALTGFIEIDRDGAARVRRAQRAIPAAA</sequence>
<evidence type="ECO:0000313" key="10">
    <source>
        <dbReference type="Proteomes" id="UP000198418"/>
    </source>
</evidence>
<evidence type="ECO:0000256" key="6">
    <source>
        <dbReference type="SAM" id="Coils"/>
    </source>
</evidence>
<keyword evidence="5 7" id="KW-0472">Membrane</keyword>
<evidence type="ECO:0000313" key="9">
    <source>
        <dbReference type="EMBL" id="SNB69639.1"/>
    </source>
</evidence>
<evidence type="ECO:0000256" key="4">
    <source>
        <dbReference type="ARBA" id="ARBA00022989"/>
    </source>
</evidence>
<organism evidence="9 10">
    <name type="scientific">Rhodoblastus acidophilus</name>
    <name type="common">Rhodopseudomonas acidophila</name>
    <dbReference type="NCBI Taxonomy" id="1074"/>
    <lineage>
        <taxon>Bacteria</taxon>
        <taxon>Pseudomonadati</taxon>
        <taxon>Pseudomonadota</taxon>
        <taxon>Alphaproteobacteria</taxon>
        <taxon>Hyphomicrobiales</taxon>
        <taxon>Rhodoblastaceae</taxon>
        <taxon>Rhodoblastus</taxon>
    </lineage>
</organism>
<evidence type="ECO:0000256" key="5">
    <source>
        <dbReference type="ARBA" id="ARBA00023136"/>
    </source>
</evidence>
<gene>
    <name evidence="9" type="ORF">SAMN06265338_103262</name>
</gene>
<dbReference type="SUPFAM" id="SSF52540">
    <property type="entry name" value="P-loop containing nucleoside triphosphate hydrolases"/>
    <property type="match status" value="1"/>
</dbReference>
<feature type="coiled-coil region" evidence="6">
    <location>
        <begin position="219"/>
        <end position="253"/>
    </location>
</feature>
<dbReference type="InterPro" id="IPR027417">
    <property type="entry name" value="P-loop_NTPase"/>
</dbReference>
<dbReference type="Gene3D" id="3.40.50.300">
    <property type="entry name" value="P-loop containing nucleotide triphosphate hydrolases"/>
    <property type="match status" value="1"/>
</dbReference>
<name>A0A212RBM5_RHOAC</name>
<keyword evidence="4 7" id="KW-1133">Transmembrane helix</keyword>
<evidence type="ECO:0000256" key="1">
    <source>
        <dbReference type="ARBA" id="ARBA00004651"/>
    </source>
</evidence>
<feature type="domain" description="Polysaccharide chain length determinant N-terminal" evidence="8">
    <location>
        <begin position="36"/>
        <end position="125"/>
    </location>
</feature>
<dbReference type="Proteomes" id="UP000198418">
    <property type="component" value="Unassembled WGS sequence"/>
</dbReference>
<evidence type="ECO:0000256" key="3">
    <source>
        <dbReference type="ARBA" id="ARBA00022692"/>
    </source>
</evidence>
<reference evidence="10" key="1">
    <citation type="submission" date="2017-06" db="EMBL/GenBank/DDBJ databases">
        <authorList>
            <person name="Varghese N."/>
            <person name="Submissions S."/>
        </authorList>
    </citation>
    <scope>NUCLEOTIDE SEQUENCE [LARGE SCALE GENOMIC DNA]</scope>
    <source>
        <strain evidence="10">DSM 137</strain>
    </source>
</reference>
<keyword evidence="6" id="KW-0175">Coiled coil</keyword>
<dbReference type="InterPro" id="IPR003856">
    <property type="entry name" value="LPS_length_determ_N"/>
</dbReference>
<dbReference type="EMBL" id="FYDG01000003">
    <property type="protein sequence ID" value="SNB69639.1"/>
    <property type="molecule type" value="Genomic_DNA"/>
</dbReference>
<keyword evidence="2" id="KW-1003">Cell membrane</keyword>
<feature type="transmembrane region" description="Helical" evidence="7">
    <location>
        <begin position="52"/>
        <end position="70"/>
    </location>
</feature>
<evidence type="ECO:0000259" key="8">
    <source>
        <dbReference type="Pfam" id="PF02706"/>
    </source>
</evidence>
<proteinExistence type="predicted"/>
<dbReference type="PANTHER" id="PTHR32309">
    <property type="entry name" value="TYROSINE-PROTEIN KINASE"/>
    <property type="match status" value="1"/>
</dbReference>
<dbReference type="InterPro" id="IPR050445">
    <property type="entry name" value="Bact_polysacc_biosynth/exp"/>
</dbReference>
<evidence type="ECO:0000256" key="2">
    <source>
        <dbReference type="ARBA" id="ARBA00022475"/>
    </source>
</evidence>
<protein>
    <submittedName>
        <fullName evidence="9">Uncharacterized protein involved in exopolysaccharide biosynthesis</fullName>
    </submittedName>
</protein>
<keyword evidence="3 7" id="KW-0812">Transmembrane</keyword>
<evidence type="ECO:0000256" key="7">
    <source>
        <dbReference type="SAM" id="Phobius"/>
    </source>
</evidence>
<dbReference type="GO" id="GO:0004713">
    <property type="term" value="F:protein tyrosine kinase activity"/>
    <property type="evidence" value="ECO:0007669"/>
    <property type="project" value="TreeGrafter"/>
</dbReference>
<keyword evidence="10" id="KW-1185">Reference proteome</keyword>
<comment type="subcellular location">
    <subcellularLocation>
        <location evidence="1">Cell membrane</location>
        <topology evidence="1">Multi-pass membrane protein</topology>
    </subcellularLocation>
</comment>
<dbReference type="PANTHER" id="PTHR32309:SF13">
    <property type="entry name" value="FERRIC ENTEROBACTIN TRANSPORT PROTEIN FEPE"/>
    <property type="match status" value="1"/>
</dbReference>
<dbReference type="AlphaFoldDB" id="A0A212RBM5"/>
<dbReference type="Pfam" id="PF02706">
    <property type="entry name" value="Wzz"/>
    <property type="match status" value="1"/>
</dbReference>